<evidence type="ECO:0000256" key="6">
    <source>
        <dbReference type="ARBA" id="ARBA00023157"/>
    </source>
</evidence>
<evidence type="ECO:0000256" key="4">
    <source>
        <dbReference type="ARBA" id="ARBA00022702"/>
    </source>
</evidence>
<comment type="function">
    <text evidence="7">Cell signaling peptide that may regulate plant stress, growth, and development. Mediates a rapid alkalinization of extracellular space by mediating a transient increase in the cytoplasmic Ca(2+) concentration leading to a calcium-dependent signaling events through a cell surface receptor and a concomitant activation of some intracellular mitogen-activated protein kinases.</text>
</comment>
<keyword evidence="8" id="KW-1133">Transmembrane helix</keyword>
<dbReference type="HOGENOM" id="CLU_184731_0_0_1"/>
<name>D7KW75_ARALL</name>
<comment type="similarity">
    <text evidence="2">Belongs to the plant rapid alkalinization factor (RALF) family.</text>
</comment>
<gene>
    <name evidence="9" type="ORF">ARALYDRAFT_893442</name>
</gene>
<accession>D7KW75</accession>
<feature type="transmembrane region" description="Helical" evidence="8">
    <location>
        <begin position="6"/>
        <end position="26"/>
    </location>
</feature>
<evidence type="ECO:0000313" key="10">
    <source>
        <dbReference type="Proteomes" id="UP000008694"/>
    </source>
</evidence>
<evidence type="ECO:0000256" key="1">
    <source>
        <dbReference type="ARBA" id="ARBA00004613"/>
    </source>
</evidence>
<keyword evidence="4" id="KW-0372">Hormone</keyword>
<keyword evidence="6" id="KW-1015">Disulfide bond</keyword>
<dbReference type="eggNOG" id="ENOG502SWZK">
    <property type="taxonomic scope" value="Eukaryota"/>
</dbReference>
<dbReference type="GO" id="GO:0005576">
    <property type="term" value="C:extracellular region"/>
    <property type="evidence" value="ECO:0007669"/>
    <property type="project" value="UniProtKB-SubCell"/>
</dbReference>
<evidence type="ECO:0000256" key="5">
    <source>
        <dbReference type="ARBA" id="ARBA00022729"/>
    </source>
</evidence>
<dbReference type="EMBL" id="GL348714">
    <property type="protein sequence ID" value="EFH62836.1"/>
    <property type="molecule type" value="Genomic_DNA"/>
</dbReference>
<comment type="subcellular location">
    <subcellularLocation>
        <location evidence="1">Secreted</location>
    </subcellularLocation>
</comment>
<keyword evidence="8" id="KW-0472">Membrane</keyword>
<keyword evidence="8" id="KW-0812">Transmembrane</keyword>
<keyword evidence="5" id="KW-0732">Signal</keyword>
<dbReference type="Proteomes" id="UP000008694">
    <property type="component" value="Unassembled WGS sequence"/>
</dbReference>
<reference evidence="10" key="1">
    <citation type="journal article" date="2011" name="Nat. Genet.">
        <title>The Arabidopsis lyrata genome sequence and the basis of rapid genome size change.</title>
        <authorList>
            <person name="Hu T.T."/>
            <person name="Pattyn P."/>
            <person name="Bakker E.G."/>
            <person name="Cao J."/>
            <person name="Cheng J.-F."/>
            <person name="Clark R.M."/>
            <person name="Fahlgren N."/>
            <person name="Fawcett J.A."/>
            <person name="Grimwood J."/>
            <person name="Gundlach H."/>
            <person name="Haberer G."/>
            <person name="Hollister J.D."/>
            <person name="Ossowski S."/>
            <person name="Ottilar R.P."/>
            <person name="Salamov A.A."/>
            <person name="Schneeberger K."/>
            <person name="Spannagl M."/>
            <person name="Wang X."/>
            <person name="Yang L."/>
            <person name="Nasrallah M.E."/>
            <person name="Bergelson J."/>
            <person name="Carrington J.C."/>
            <person name="Gaut B.S."/>
            <person name="Schmutz J."/>
            <person name="Mayer K.F.X."/>
            <person name="Van de Peer Y."/>
            <person name="Grigoriev I.V."/>
            <person name="Nordborg M."/>
            <person name="Weigel D."/>
            <person name="Guo Y.-L."/>
        </authorList>
    </citation>
    <scope>NUCLEOTIDE SEQUENCE [LARGE SCALE GENOMIC DNA]</scope>
    <source>
        <strain evidence="10">cv. MN47</strain>
    </source>
</reference>
<dbReference type="OrthoDB" id="1021847at2759"/>
<dbReference type="GO" id="GO:0005179">
    <property type="term" value="F:hormone activity"/>
    <property type="evidence" value="ECO:0007669"/>
    <property type="project" value="UniProtKB-KW"/>
</dbReference>
<evidence type="ECO:0000313" key="9">
    <source>
        <dbReference type="EMBL" id="EFH62836.1"/>
    </source>
</evidence>
<dbReference type="PANTHER" id="PTHR34270">
    <property type="entry name" value="PROTEIN RALF-LIKE 15-RELATED"/>
    <property type="match status" value="1"/>
</dbReference>
<dbReference type="InterPro" id="IPR008801">
    <property type="entry name" value="RALF"/>
</dbReference>
<dbReference type="GO" id="GO:0040008">
    <property type="term" value="P:regulation of growth"/>
    <property type="evidence" value="ECO:0007669"/>
    <property type="project" value="UniProtKB-ARBA"/>
</dbReference>
<sequence>MATHKMSLTVLSFVSMMIILSLFSGFGEGRKYLKYGVITKDRIPNCRQNPENCVRVPANQYHLPPGCKNSTHCYREKYHI</sequence>
<keyword evidence="10" id="KW-1185">Reference proteome</keyword>
<dbReference type="AlphaFoldDB" id="D7KW75"/>
<dbReference type="Gramene" id="scaffold_200516.1">
    <property type="protein sequence ID" value="scaffold_200516.1"/>
    <property type="gene ID" value="scaffold_200516.1"/>
</dbReference>
<keyword evidence="3" id="KW-0964">Secreted</keyword>
<evidence type="ECO:0000256" key="2">
    <source>
        <dbReference type="ARBA" id="ARBA00009178"/>
    </source>
</evidence>
<evidence type="ECO:0000256" key="7">
    <source>
        <dbReference type="ARBA" id="ARBA00037228"/>
    </source>
</evidence>
<evidence type="ECO:0000256" key="3">
    <source>
        <dbReference type="ARBA" id="ARBA00022525"/>
    </source>
</evidence>
<organism evidence="10">
    <name type="scientific">Arabidopsis lyrata subsp. lyrata</name>
    <name type="common">Lyre-leaved rock-cress</name>
    <dbReference type="NCBI Taxonomy" id="81972"/>
    <lineage>
        <taxon>Eukaryota</taxon>
        <taxon>Viridiplantae</taxon>
        <taxon>Streptophyta</taxon>
        <taxon>Embryophyta</taxon>
        <taxon>Tracheophyta</taxon>
        <taxon>Spermatophyta</taxon>
        <taxon>Magnoliopsida</taxon>
        <taxon>eudicotyledons</taxon>
        <taxon>Gunneridae</taxon>
        <taxon>Pentapetalae</taxon>
        <taxon>rosids</taxon>
        <taxon>malvids</taxon>
        <taxon>Brassicales</taxon>
        <taxon>Brassicaceae</taxon>
        <taxon>Camelineae</taxon>
        <taxon>Arabidopsis</taxon>
    </lineage>
</organism>
<protein>
    <submittedName>
        <fullName evidence="9">Uncharacterized protein</fullName>
    </submittedName>
</protein>
<dbReference type="STRING" id="81972.D7KW75"/>
<dbReference type="PANTHER" id="PTHR34270:SF3">
    <property type="entry name" value="PROTEIN RALF-LIKE 16-RELATED"/>
    <property type="match status" value="1"/>
</dbReference>
<evidence type="ECO:0000256" key="8">
    <source>
        <dbReference type="SAM" id="Phobius"/>
    </source>
</evidence>
<dbReference type="Pfam" id="PF05498">
    <property type="entry name" value="RALF"/>
    <property type="match status" value="1"/>
</dbReference>
<proteinExistence type="inferred from homology"/>